<protein>
    <submittedName>
        <fullName evidence="3">Uncharacterized protein</fullName>
    </submittedName>
</protein>
<evidence type="ECO:0000313" key="3">
    <source>
        <dbReference type="EMBL" id="CAB9514508.1"/>
    </source>
</evidence>
<dbReference type="EMBL" id="CAICTM010000657">
    <property type="protein sequence ID" value="CAB9514508.1"/>
    <property type="molecule type" value="Genomic_DNA"/>
</dbReference>
<keyword evidence="1" id="KW-0472">Membrane</keyword>
<keyword evidence="2" id="KW-0732">Signal</keyword>
<comment type="caution">
    <text evidence="3">The sequence shown here is derived from an EMBL/GenBank/DDBJ whole genome shotgun (WGS) entry which is preliminary data.</text>
</comment>
<feature type="transmembrane region" description="Helical" evidence="1">
    <location>
        <begin position="184"/>
        <end position="203"/>
    </location>
</feature>
<organism evidence="3 4">
    <name type="scientific">Seminavis robusta</name>
    <dbReference type="NCBI Taxonomy" id="568900"/>
    <lineage>
        <taxon>Eukaryota</taxon>
        <taxon>Sar</taxon>
        <taxon>Stramenopiles</taxon>
        <taxon>Ochrophyta</taxon>
        <taxon>Bacillariophyta</taxon>
        <taxon>Bacillariophyceae</taxon>
        <taxon>Bacillariophycidae</taxon>
        <taxon>Naviculales</taxon>
        <taxon>Naviculaceae</taxon>
        <taxon>Seminavis</taxon>
    </lineage>
</organism>
<dbReference type="AlphaFoldDB" id="A0A9N8HGT3"/>
<name>A0A9N8HGT3_9STRA</name>
<evidence type="ECO:0000313" key="4">
    <source>
        <dbReference type="Proteomes" id="UP001153069"/>
    </source>
</evidence>
<dbReference type="OrthoDB" id="55579at2759"/>
<dbReference type="Proteomes" id="UP001153069">
    <property type="component" value="Unassembled WGS sequence"/>
</dbReference>
<keyword evidence="1" id="KW-1133">Transmembrane helix</keyword>
<feature type="signal peptide" evidence="2">
    <location>
        <begin position="1"/>
        <end position="24"/>
    </location>
</feature>
<keyword evidence="4" id="KW-1185">Reference proteome</keyword>
<proteinExistence type="predicted"/>
<sequence length="280" mass="30747">MMRARFGASLFVLVAMEAPWRVSAFLVGRSNGVLRRNPLALRKTASSKEDEELDNSMDQRREAVYIGDSSTFPLLTSLNDNPLLNPDGGELKSMCRDGDEAVEDSALAPALLALAGCTYALSSATLWMLYHFEWFQMWRYLWPLVGLLYATDSASSLLGRNKPPDSGQPWPLLSIPSDSSKIPVPVRMLSGVAGVGLLVGGAYDAWMPVWETGPNVFTAAGIGQDSAMILWIITAALAVRRPPKEFAGRYFWTYVVLLSQLYILGDSAFDEVVSTVMELQ</sequence>
<keyword evidence="1" id="KW-0812">Transmembrane</keyword>
<feature type="transmembrane region" description="Helical" evidence="1">
    <location>
        <begin position="251"/>
        <end position="269"/>
    </location>
</feature>
<feature type="transmembrane region" description="Helical" evidence="1">
    <location>
        <begin position="215"/>
        <end position="239"/>
    </location>
</feature>
<evidence type="ECO:0000256" key="1">
    <source>
        <dbReference type="SAM" id="Phobius"/>
    </source>
</evidence>
<accession>A0A9N8HGT3</accession>
<feature type="transmembrane region" description="Helical" evidence="1">
    <location>
        <begin position="106"/>
        <end position="130"/>
    </location>
</feature>
<reference evidence="3" key="1">
    <citation type="submission" date="2020-06" db="EMBL/GenBank/DDBJ databases">
        <authorList>
            <consortium name="Plant Systems Biology data submission"/>
        </authorList>
    </citation>
    <scope>NUCLEOTIDE SEQUENCE</scope>
    <source>
        <strain evidence="3">D6</strain>
    </source>
</reference>
<feature type="chain" id="PRO_5040158435" evidence="2">
    <location>
        <begin position="25"/>
        <end position="280"/>
    </location>
</feature>
<evidence type="ECO:0000256" key="2">
    <source>
        <dbReference type="SAM" id="SignalP"/>
    </source>
</evidence>
<gene>
    <name evidence="3" type="ORF">SEMRO_658_G182640.1</name>
</gene>